<dbReference type="PRINTS" id="PR00625">
    <property type="entry name" value="JDOMAIN"/>
</dbReference>
<dbReference type="CDD" id="cd06257">
    <property type="entry name" value="DnaJ"/>
    <property type="match status" value="1"/>
</dbReference>
<proteinExistence type="predicted"/>
<dbReference type="InterPro" id="IPR036869">
    <property type="entry name" value="J_dom_sf"/>
</dbReference>
<dbReference type="PROSITE" id="PS50076">
    <property type="entry name" value="DNAJ_2"/>
    <property type="match status" value="1"/>
</dbReference>
<dbReference type="PANTHER" id="PTHR24074">
    <property type="entry name" value="CO-CHAPERONE PROTEIN DJLA"/>
    <property type="match status" value="1"/>
</dbReference>
<dbReference type="InterPro" id="IPR050817">
    <property type="entry name" value="DjlA_DnaK_co-chaperone"/>
</dbReference>
<evidence type="ECO:0000259" key="1">
    <source>
        <dbReference type="PROSITE" id="PS50076"/>
    </source>
</evidence>
<reference evidence="2 3" key="1">
    <citation type="submission" date="2018-06" db="EMBL/GenBank/DDBJ databases">
        <title>Extensive metabolic versatility and redundancy in microbially diverse, dynamic hydrothermal sediments.</title>
        <authorList>
            <person name="Dombrowski N."/>
            <person name="Teske A."/>
            <person name="Baker B.J."/>
        </authorList>
    </citation>
    <scope>NUCLEOTIDE SEQUENCE [LARGE SCALE GENOMIC DNA]</scope>
    <source>
        <strain evidence="2">B47_G16</strain>
    </source>
</reference>
<gene>
    <name evidence="2" type="ORF">DRJ00_01375</name>
</gene>
<feature type="domain" description="J" evidence="1">
    <location>
        <begin position="12"/>
        <end position="82"/>
    </location>
</feature>
<comment type="caution">
    <text evidence="2">The sequence shown here is derived from an EMBL/GenBank/DDBJ whole genome shotgun (WGS) entry which is preliminary data.</text>
</comment>
<evidence type="ECO:0000313" key="2">
    <source>
        <dbReference type="EMBL" id="RLE10434.1"/>
    </source>
</evidence>
<evidence type="ECO:0000313" key="3">
    <source>
        <dbReference type="Proteomes" id="UP000279422"/>
    </source>
</evidence>
<dbReference type="AlphaFoldDB" id="A0A497E7D4"/>
<dbReference type="InterPro" id="IPR001623">
    <property type="entry name" value="DnaJ_domain"/>
</dbReference>
<dbReference type="EMBL" id="QMPZ01000008">
    <property type="protein sequence ID" value="RLE10434.1"/>
    <property type="molecule type" value="Genomic_DNA"/>
</dbReference>
<dbReference type="Pfam" id="PF00226">
    <property type="entry name" value="DnaJ"/>
    <property type="match status" value="1"/>
</dbReference>
<dbReference type="Gene3D" id="1.10.287.110">
    <property type="entry name" value="DnaJ domain"/>
    <property type="match status" value="1"/>
</dbReference>
<dbReference type="SMART" id="SM00271">
    <property type="entry name" value="DnaJ"/>
    <property type="match status" value="1"/>
</dbReference>
<organism evidence="2 3">
    <name type="scientific">Aerophobetes bacterium</name>
    <dbReference type="NCBI Taxonomy" id="2030807"/>
    <lineage>
        <taxon>Bacteria</taxon>
        <taxon>Candidatus Aerophobota</taxon>
    </lineage>
</organism>
<dbReference type="Proteomes" id="UP000279422">
    <property type="component" value="Unassembled WGS sequence"/>
</dbReference>
<accession>A0A497E7D4</accession>
<protein>
    <submittedName>
        <fullName evidence="2">Molecular chaperone DnaJ</fullName>
    </submittedName>
</protein>
<name>A0A497E7D4_UNCAE</name>
<sequence>MMAEFNFEKINAARKLLGLSSEATVSEIKEAYRTMVKRHHPDRYRNEAERRENEKRMAEINRAYELLLSYIEEYKISFRKEDVERCEPERDMKRFYQDWLEGR</sequence>
<dbReference type="SUPFAM" id="SSF46565">
    <property type="entry name" value="Chaperone J-domain"/>
    <property type="match status" value="1"/>
</dbReference>